<keyword evidence="1" id="KW-0812">Transmembrane</keyword>
<keyword evidence="1" id="KW-0472">Membrane</keyword>
<dbReference type="Gene3D" id="3.30.700.10">
    <property type="entry name" value="Glycoprotein, Type 4 Pilin"/>
    <property type="match status" value="1"/>
</dbReference>
<dbReference type="InterPro" id="IPR012902">
    <property type="entry name" value="N_methyl_site"/>
</dbReference>
<proteinExistence type="predicted"/>
<dbReference type="Pfam" id="PF07963">
    <property type="entry name" value="N_methyl"/>
    <property type="match status" value="1"/>
</dbReference>
<accession>A0A3M0C238</accession>
<sequence>MVRKIKAFTLLELLVVIAIMAIILGIAIPNFFKWKKQKSIESDTKQIYAFIQKARAKAFTEKEDLTIQATGNKICLYQGNTQIECKDLENKFSGTINIYKRGYFSKSNIHIQDSSTITANYDCIAVSTLRVKLGKWDGSSCKAL</sequence>
<dbReference type="SUPFAM" id="SSF54523">
    <property type="entry name" value="Pili subunits"/>
    <property type="match status" value="1"/>
</dbReference>
<keyword evidence="3" id="KW-1185">Reference proteome</keyword>
<keyword evidence="1" id="KW-1133">Transmembrane helix</keyword>
<gene>
    <name evidence="2" type="ORF">CLV39_0664</name>
</gene>
<organism evidence="2 3">
    <name type="scientific">Hydrogenothermus marinus</name>
    <dbReference type="NCBI Taxonomy" id="133270"/>
    <lineage>
        <taxon>Bacteria</taxon>
        <taxon>Pseudomonadati</taxon>
        <taxon>Aquificota</taxon>
        <taxon>Aquificia</taxon>
        <taxon>Aquificales</taxon>
        <taxon>Hydrogenothermaceae</taxon>
        <taxon>Hydrogenothermus</taxon>
    </lineage>
</organism>
<evidence type="ECO:0000313" key="3">
    <source>
        <dbReference type="Proteomes" id="UP000280842"/>
    </source>
</evidence>
<dbReference type="OrthoDB" id="14942at2"/>
<protein>
    <submittedName>
        <fullName evidence="2">Type IV fimbrial biogenesis protein FimT</fullName>
    </submittedName>
</protein>
<dbReference type="Proteomes" id="UP000280842">
    <property type="component" value="Unassembled WGS sequence"/>
</dbReference>
<dbReference type="EMBL" id="REFO01000011">
    <property type="protein sequence ID" value="RMA97012.1"/>
    <property type="molecule type" value="Genomic_DNA"/>
</dbReference>
<reference evidence="2 3" key="1">
    <citation type="submission" date="2018-10" db="EMBL/GenBank/DDBJ databases">
        <title>Genomic Encyclopedia of Archaeal and Bacterial Type Strains, Phase II (KMG-II): from individual species to whole genera.</title>
        <authorList>
            <person name="Goeker M."/>
        </authorList>
    </citation>
    <scope>NUCLEOTIDE SEQUENCE [LARGE SCALE GENOMIC DNA]</scope>
    <source>
        <strain evidence="2 3">VM1</strain>
    </source>
</reference>
<evidence type="ECO:0000313" key="2">
    <source>
        <dbReference type="EMBL" id="RMA97012.1"/>
    </source>
</evidence>
<dbReference type="RefSeq" id="WP_121922806.1">
    <property type="nucleotide sequence ID" value="NZ_REFO01000011.1"/>
</dbReference>
<dbReference type="AlphaFoldDB" id="A0A3M0C238"/>
<comment type="caution">
    <text evidence="2">The sequence shown here is derived from an EMBL/GenBank/DDBJ whole genome shotgun (WGS) entry which is preliminary data.</text>
</comment>
<feature type="transmembrane region" description="Helical" evidence="1">
    <location>
        <begin position="7"/>
        <end position="32"/>
    </location>
</feature>
<evidence type="ECO:0000256" key="1">
    <source>
        <dbReference type="SAM" id="Phobius"/>
    </source>
</evidence>
<dbReference type="InterPro" id="IPR045584">
    <property type="entry name" value="Pilin-like"/>
</dbReference>
<name>A0A3M0C238_9AQUI</name>
<dbReference type="NCBIfam" id="TIGR02532">
    <property type="entry name" value="IV_pilin_GFxxxE"/>
    <property type="match status" value="1"/>
</dbReference>